<organism evidence="2 3">
    <name type="scientific">Hydrogenophaga bisanensis</name>
    <dbReference type="NCBI Taxonomy" id="439611"/>
    <lineage>
        <taxon>Bacteria</taxon>
        <taxon>Pseudomonadati</taxon>
        <taxon>Pseudomonadota</taxon>
        <taxon>Betaproteobacteria</taxon>
        <taxon>Burkholderiales</taxon>
        <taxon>Comamonadaceae</taxon>
        <taxon>Hydrogenophaga</taxon>
    </lineage>
</organism>
<keyword evidence="1" id="KW-0732">Signal</keyword>
<proteinExistence type="predicted"/>
<evidence type="ECO:0000313" key="3">
    <source>
        <dbReference type="Proteomes" id="UP001596495"/>
    </source>
</evidence>
<keyword evidence="3" id="KW-1185">Reference proteome</keyword>
<dbReference type="Proteomes" id="UP001596495">
    <property type="component" value="Unassembled WGS sequence"/>
</dbReference>
<gene>
    <name evidence="2" type="ORF">ACFQNJ_13035</name>
</gene>
<dbReference type="EMBL" id="JBHTBX010000008">
    <property type="protein sequence ID" value="MFC7435431.1"/>
    <property type="molecule type" value="Genomic_DNA"/>
</dbReference>
<protein>
    <recommendedName>
        <fullName evidence="4">FAD/FMN-containing dehydrogenase</fullName>
    </recommendedName>
</protein>
<feature type="chain" id="PRO_5045497057" description="FAD/FMN-containing dehydrogenase" evidence="1">
    <location>
        <begin position="27"/>
        <end position="162"/>
    </location>
</feature>
<evidence type="ECO:0008006" key="4">
    <source>
        <dbReference type="Google" id="ProtNLM"/>
    </source>
</evidence>
<name>A0ABW2RBI9_9BURK</name>
<reference evidence="3" key="1">
    <citation type="journal article" date="2019" name="Int. J. Syst. Evol. Microbiol.">
        <title>The Global Catalogue of Microorganisms (GCM) 10K type strain sequencing project: providing services to taxonomists for standard genome sequencing and annotation.</title>
        <authorList>
            <consortium name="The Broad Institute Genomics Platform"/>
            <consortium name="The Broad Institute Genome Sequencing Center for Infectious Disease"/>
            <person name="Wu L."/>
            <person name="Ma J."/>
        </authorList>
    </citation>
    <scope>NUCLEOTIDE SEQUENCE [LARGE SCALE GENOMIC DNA]</scope>
    <source>
        <strain evidence="3">CCUG 54518</strain>
    </source>
</reference>
<dbReference type="RefSeq" id="WP_382258106.1">
    <property type="nucleotide sequence ID" value="NZ_JBHTBX010000008.1"/>
</dbReference>
<evidence type="ECO:0000313" key="2">
    <source>
        <dbReference type="EMBL" id="MFC7435431.1"/>
    </source>
</evidence>
<comment type="caution">
    <text evidence="2">The sequence shown here is derived from an EMBL/GenBank/DDBJ whole genome shotgun (WGS) entry which is preliminary data.</text>
</comment>
<accession>A0ABW2RBI9</accession>
<sequence>MFTLTHNLKRLSVAWAIAMACGLAGAAPVQPGQPLPALQLKNQHDQAWQVTPQTRLVIFAAGRKASNLVMEVLAPQPAGFLGSRHAVYLADMSRMPGFVTRTFAMPALREQKFEVGVSLDEKTLSDWPREDDAVTLIRLENGRVVSHEYVRTDAQLRAALGL</sequence>
<evidence type="ECO:0000256" key="1">
    <source>
        <dbReference type="SAM" id="SignalP"/>
    </source>
</evidence>
<feature type="signal peptide" evidence="1">
    <location>
        <begin position="1"/>
        <end position="26"/>
    </location>
</feature>